<dbReference type="GO" id="GO:0016462">
    <property type="term" value="F:pyrophosphatase activity"/>
    <property type="evidence" value="ECO:0007669"/>
    <property type="project" value="UniProtKB-ARBA"/>
</dbReference>
<dbReference type="PANTHER" id="PTHR43046">
    <property type="entry name" value="GDP-MANNOSE MANNOSYL HYDROLASE"/>
    <property type="match status" value="1"/>
</dbReference>
<dbReference type="InterPro" id="IPR015797">
    <property type="entry name" value="NUDIX_hydrolase-like_dom_sf"/>
</dbReference>
<dbReference type="Gene3D" id="3.90.79.10">
    <property type="entry name" value="Nucleoside Triphosphate Pyrophosphohydrolase"/>
    <property type="match status" value="1"/>
</dbReference>
<feature type="domain" description="Nudix hydrolase" evidence="5">
    <location>
        <begin position="17"/>
        <end position="155"/>
    </location>
</feature>
<evidence type="ECO:0000256" key="2">
    <source>
        <dbReference type="ARBA" id="ARBA00001946"/>
    </source>
</evidence>
<evidence type="ECO:0000256" key="1">
    <source>
        <dbReference type="ARBA" id="ARBA00001936"/>
    </source>
</evidence>
<dbReference type="Pfam" id="PF00293">
    <property type="entry name" value="NUDIX"/>
    <property type="match status" value="1"/>
</dbReference>
<dbReference type="EMBL" id="AMQS01000015">
    <property type="protein sequence ID" value="EKF51320.1"/>
    <property type="molecule type" value="Genomic_DNA"/>
</dbReference>
<dbReference type="SUPFAM" id="SSF55811">
    <property type="entry name" value="Nudix"/>
    <property type="match status" value="1"/>
</dbReference>
<dbReference type="NCBIfam" id="NF001936">
    <property type="entry name" value="PRK00714.1-3"/>
    <property type="match status" value="1"/>
</dbReference>
<evidence type="ECO:0000313" key="7">
    <source>
        <dbReference type="Proteomes" id="UP000006787"/>
    </source>
</evidence>
<sequence length="165" mass="19378">MLKLIKEKAYKGAEMKTYRKNTAAIILNAENEILLFQRADLPQIWGFPQGGIEKGENAEQAVVRELEEEIGTTDFDIVGKYPELLRYDFPDGVTFHAWSYKGQEQQYFLVRLHPDAVLNMKTSHPEFISYKAFPFAEIDFNRFSFKSEVYRKALTYFKKEFKEIK</sequence>
<dbReference type="PANTHER" id="PTHR43046:SF14">
    <property type="entry name" value="MUTT_NUDIX FAMILY PROTEIN"/>
    <property type="match status" value="1"/>
</dbReference>
<evidence type="ECO:0000256" key="3">
    <source>
        <dbReference type="ARBA" id="ARBA00022801"/>
    </source>
</evidence>
<comment type="cofactor">
    <cofactor evidence="2">
        <name>Mg(2+)</name>
        <dbReference type="ChEBI" id="CHEBI:18420"/>
    </cofactor>
</comment>
<dbReference type="PROSITE" id="PS51462">
    <property type="entry name" value="NUDIX"/>
    <property type="match status" value="1"/>
</dbReference>
<dbReference type="InterPro" id="IPR020476">
    <property type="entry name" value="Nudix_hydrolase"/>
</dbReference>
<dbReference type="InterPro" id="IPR022927">
    <property type="entry name" value="RppH"/>
</dbReference>
<name>K2PIQ3_9LACT</name>
<dbReference type="PROSITE" id="PS00893">
    <property type="entry name" value="NUDIX_BOX"/>
    <property type="match status" value="1"/>
</dbReference>
<dbReference type="PRINTS" id="PR00502">
    <property type="entry name" value="NUDIXFAMILY"/>
</dbReference>
<proteinExistence type="inferred from homology"/>
<dbReference type="InterPro" id="IPR020084">
    <property type="entry name" value="NUDIX_hydrolase_CS"/>
</dbReference>
<comment type="similarity">
    <text evidence="4">Belongs to the Nudix hydrolase family.</text>
</comment>
<dbReference type="CDD" id="cd03671">
    <property type="entry name" value="NUDIX_Ap4A_hydrolase_plant_like"/>
    <property type="match status" value="1"/>
</dbReference>
<evidence type="ECO:0000313" key="6">
    <source>
        <dbReference type="EMBL" id="EKF51320.1"/>
    </source>
</evidence>
<comment type="cofactor">
    <cofactor evidence="1">
        <name>Mn(2+)</name>
        <dbReference type="ChEBI" id="CHEBI:29035"/>
    </cofactor>
</comment>
<accession>K2PIQ3</accession>
<dbReference type="Proteomes" id="UP000006787">
    <property type="component" value="Unassembled WGS sequence"/>
</dbReference>
<protein>
    <submittedName>
        <fullName evidence="6">Adenosine (5')-pentaphospho-(5'')-adenosine pyrophosphohydrolase</fullName>
    </submittedName>
</protein>
<keyword evidence="3 4" id="KW-0378">Hydrolase</keyword>
<dbReference type="eggNOG" id="COG0494">
    <property type="taxonomic scope" value="Bacteria"/>
</dbReference>
<evidence type="ECO:0000259" key="5">
    <source>
        <dbReference type="PROSITE" id="PS51462"/>
    </source>
</evidence>
<comment type="caution">
    <text evidence="6">The sequence shown here is derived from an EMBL/GenBank/DDBJ whole genome shotgun (WGS) entry which is preliminary data.</text>
</comment>
<dbReference type="PATRIC" id="fig|1231377.3.peg.1271"/>
<evidence type="ECO:0000256" key="4">
    <source>
        <dbReference type="RuleBase" id="RU003476"/>
    </source>
</evidence>
<dbReference type="InterPro" id="IPR000086">
    <property type="entry name" value="NUDIX_hydrolase_dom"/>
</dbReference>
<reference evidence="6 7" key="1">
    <citation type="journal article" date="2012" name="J. Bacteriol.">
        <title>Genome Sequence of the Bacteriocin-Producing Strain Lactococcus garvieae DCC43.</title>
        <authorList>
            <person name="Gabrielsen C."/>
            <person name="Brede D.A."/>
            <person name="Hernandez P.E."/>
            <person name="Nes I.F."/>
            <person name="Diep D.B."/>
        </authorList>
    </citation>
    <scope>NUCLEOTIDE SEQUENCE [LARGE SCALE GENOMIC DNA]</scope>
    <source>
        <strain evidence="6 7">DCC43</strain>
    </source>
</reference>
<dbReference type="AlphaFoldDB" id="K2PIQ3"/>
<gene>
    <name evidence="6" type="ORF">C426_1274</name>
</gene>
<organism evidence="6 7">
    <name type="scientific">Lactococcus garvieae DCC43</name>
    <dbReference type="NCBI Taxonomy" id="1231377"/>
    <lineage>
        <taxon>Bacteria</taxon>
        <taxon>Bacillati</taxon>
        <taxon>Bacillota</taxon>
        <taxon>Bacilli</taxon>
        <taxon>Lactobacillales</taxon>
        <taxon>Streptococcaceae</taxon>
        <taxon>Lactococcus</taxon>
    </lineage>
</organism>